<dbReference type="SUPFAM" id="SSF46785">
    <property type="entry name" value="Winged helix' DNA-binding domain"/>
    <property type="match status" value="1"/>
</dbReference>
<keyword evidence="1" id="KW-0805">Transcription regulation</keyword>
<sequence>MVEISLTGDQMLTVLETVAHEGPLSAAEVARICDINRTVAHRLLTTLAERSYVRKGEAGYTVGPAALRLAQSADADIRKIAKPLMVRLAERIGETVVMHAVDDLEAVVVDQALGQRHLVRVEHSPGSRHPLTQGASGWSLVAFQNERLIARVLKKAADPEAVRKRIEQVRTDGYAISHDELQLGVHGVAVPIVEADGLCQISLAILVPSIRSASVSSLLDPLRVTAKQITDSFGR</sequence>
<feature type="domain" description="HTH iclR-type" evidence="4">
    <location>
        <begin position="5"/>
        <end position="64"/>
    </location>
</feature>
<dbReference type="RefSeq" id="WP_201662251.1">
    <property type="nucleotide sequence ID" value="NZ_JAEQNC010000012.1"/>
</dbReference>
<organism evidence="6 7">
    <name type="scientific">Rhizobium setariae</name>
    <dbReference type="NCBI Taxonomy" id="2801340"/>
    <lineage>
        <taxon>Bacteria</taxon>
        <taxon>Pseudomonadati</taxon>
        <taxon>Pseudomonadota</taxon>
        <taxon>Alphaproteobacteria</taxon>
        <taxon>Hyphomicrobiales</taxon>
        <taxon>Rhizobiaceae</taxon>
        <taxon>Rhizobium/Agrobacterium group</taxon>
        <taxon>Rhizobium</taxon>
    </lineage>
</organism>
<dbReference type="Gene3D" id="3.30.450.40">
    <property type="match status" value="1"/>
</dbReference>
<reference evidence="6" key="1">
    <citation type="submission" date="2021-01" db="EMBL/GenBank/DDBJ databases">
        <title>Rhizobium sp. strain KVB221 16S ribosomal RNA gene Genome sequencing and assembly.</title>
        <authorList>
            <person name="Kang M."/>
        </authorList>
    </citation>
    <scope>NUCLEOTIDE SEQUENCE</scope>
    <source>
        <strain evidence="6">KVB221</strain>
    </source>
</reference>
<dbReference type="SMART" id="SM00346">
    <property type="entry name" value="HTH_ICLR"/>
    <property type="match status" value="1"/>
</dbReference>
<gene>
    <name evidence="6" type="ORF">JJB09_19620</name>
</gene>
<dbReference type="PANTHER" id="PTHR30136:SF8">
    <property type="entry name" value="TRANSCRIPTIONAL REGULATORY PROTEIN"/>
    <property type="match status" value="1"/>
</dbReference>
<evidence type="ECO:0000313" key="7">
    <source>
        <dbReference type="Proteomes" id="UP000633219"/>
    </source>
</evidence>
<dbReference type="Pfam" id="PF01614">
    <property type="entry name" value="IclR_C"/>
    <property type="match status" value="1"/>
</dbReference>
<dbReference type="Proteomes" id="UP000633219">
    <property type="component" value="Unassembled WGS sequence"/>
</dbReference>
<dbReference type="InterPro" id="IPR036388">
    <property type="entry name" value="WH-like_DNA-bd_sf"/>
</dbReference>
<keyword evidence="7" id="KW-1185">Reference proteome</keyword>
<evidence type="ECO:0000313" key="6">
    <source>
        <dbReference type="EMBL" id="MBL0374238.1"/>
    </source>
</evidence>
<dbReference type="InterPro" id="IPR029016">
    <property type="entry name" value="GAF-like_dom_sf"/>
</dbReference>
<dbReference type="GO" id="GO:0003700">
    <property type="term" value="F:DNA-binding transcription factor activity"/>
    <property type="evidence" value="ECO:0007669"/>
    <property type="project" value="TreeGrafter"/>
</dbReference>
<dbReference type="PROSITE" id="PS51078">
    <property type="entry name" value="ICLR_ED"/>
    <property type="match status" value="1"/>
</dbReference>
<dbReference type="EMBL" id="JAEQNC010000012">
    <property type="protein sequence ID" value="MBL0374238.1"/>
    <property type="molecule type" value="Genomic_DNA"/>
</dbReference>
<evidence type="ECO:0000259" key="5">
    <source>
        <dbReference type="PROSITE" id="PS51078"/>
    </source>
</evidence>
<dbReference type="InterPro" id="IPR014757">
    <property type="entry name" value="Tscrpt_reg_IclR_C"/>
</dbReference>
<dbReference type="PROSITE" id="PS51077">
    <property type="entry name" value="HTH_ICLR"/>
    <property type="match status" value="1"/>
</dbReference>
<dbReference type="GO" id="GO:0045892">
    <property type="term" value="P:negative regulation of DNA-templated transcription"/>
    <property type="evidence" value="ECO:0007669"/>
    <property type="project" value="TreeGrafter"/>
</dbReference>
<evidence type="ECO:0000259" key="4">
    <source>
        <dbReference type="PROSITE" id="PS51077"/>
    </source>
</evidence>
<keyword evidence="3" id="KW-0804">Transcription</keyword>
<dbReference type="SUPFAM" id="SSF55781">
    <property type="entry name" value="GAF domain-like"/>
    <property type="match status" value="1"/>
</dbReference>
<dbReference type="InterPro" id="IPR050707">
    <property type="entry name" value="HTH_MetabolicPath_Reg"/>
</dbReference>
<dbReference type="PANTHER" id="PTHR30136">
    <property type="entry name" value="HELIX-TURN-HELIX TRANSCRIPTIONAL REGULATOR, ICLR FAMILY"/>
    <property type="match status" value="1"/>
</dbReference>
<evidence type="ECO:0000256" key="2">
    <source>
        <dbReference type="ARBA" id="ARBA00023125"/>
    </source>
</evidence>
<keyword evidence="2" id="KW-0238">DNA-binding</keyword>
<proteinExistence type="predicted"/>
<protein>
    <submittedName>
        <fullName evidence="6">IclR family transcriptional regulator</fullName>
    </submittedName>
</protein>
<accession>A0A936YRC1</accession>
<feature type="domain" description="IclR-ED" evidence="5">
    <location>
        <begin position="65"/>
        <end position="235"/>
    </location>
</feature>
<dbReference type="InterPro" id="IPR005471">
    <property type="entry name" value="Tscrpt_reg_IclR_N"/>
</dbReference>
<dbReference type="GO" id="GO:0003677">
    <property type="term" value="F:DNA binding"/>
    <property type="evidence" value="ECO:0007669"/>
    <property type="project" value="UniProtKB-KW"/>
</dbReference>
<evidence type="ECO:0000256" key="3">
    <source>
        <dbReference type="ARBA" id="ARBA00023163"/>
    </source>
</evidence>
<dbReference type="InterPro" id="IPR036390">
    <property type="entry name" value="WH_DNA-bd_sf"/>
</dbReference>
<dbReference type="Pfam" id="PF09339">
    <property type="entry name" value="HTH_IclR"/>
    <property type="match status" value="1"/>
</dbReference>
<evidence type="ECO:0000256" key="1">
    <source>
        <dbReference type="ARBA" id="ARBA00023015"/>
    </source>
</evidence>
<dbReference type="AlphaFoldDB" id="A0A936YRC1"/>
<name>A0A936YRC1_9HYPH</name>
<comment type="caution">
    <text evidence="6">The sequence shown here is derived from an EMBL/GenBank/DDBJ whole genome shotgun (WGS) entry which is preliminary data.</text>
</comment>
<dbReference type="Gene3D" id="1.10.10.10">
    <property type="entry name" value="Winged helix-like DNA-binding domain superfamily/Winged helix DNA-binding domain"/>
    <property type="match status" value="1"/>
</dbReference>